<dbReference type="Proteomes" id="UP001234297">
    <property type="component" value="Chromosome 4"/>
</dbReference>
<evidence type="ECO:0000313" key="1">
    <source>
        <dbReference type="EMBL" id="KAJ8617751.1"/>
    </source>
</evidence>
<comment type="caution">
    <text evidence="1">The sequence shown here is derived from an EMBL/GenBank/DDBJ whole genome shotgun (WGS) entry which is preliminary data.</text>
</comment>
<organism evidence="1 2">
    <name type="scientific">Persea americana</name>
    <name type="common">Avocado</name>
    <dbReference type="NCBI Taxonomy" id="3435"/>
    <lineage>
        <taxon>Eukaryota</taxon>
        <taxon>Viridiplantae</taxon>
        <taxon>Streptophyta</taxon>
        <taxon>Embryophyta</taxon>
        <taxon>Tracheophyta</taxon>
        <taxon>Spermatophyta</taxon>
        <taxon>Magnoliopsida</taxon>
        <taxon>Magnoliidae</taxon>
        <taxon>Laurales</taxon>
        <taxon>Lauraceae</taxon>
        <taxon>Persea</taxon>
    </lineage>
</organism>
<dbReference type="EMBL" id="CM056812">
    <property type="protein sequence ID" value="KAJ8617751.1"/>
    <property type="molecule type" value="Genomic_DNA"/>
</dbReference>
<gene>
    <name evidence="1" type="ORF">MRB53_013937</name>
</gene>
<name>A0ACC2K9S3_PERAE</name>
<accession>A0ACC2K9S3</accession>
<proteinExistence type="predicted"/>
<evidence type="ECO:0000313" key="2">
    <source>
        <dbReference type="Proteomes" id="UP001234297"/>
    </source>
</evidence>
<keyword evidence="2" id="KW-1185">Reference proteome</keyword>
<protein>
    <submittedName>
        <fullName evidence="1">Uncharacterized protein</fullName>
    </submittedName>
</protein>
<sequence>MKLRQQFIQQQKQTNTAQAQLNQATAQAIAKMEVHLGQLAVSVGGKEKWQFPSQTVPNPKVQLNAQNALRGQFGINRTPGLPHDEVQAIHTLRSGKQVDNQVRMPEEMNVNAGKPNKDKGQDVQEKGEMNQAPIENHPVTPYIPKAPYP</sequence>
<reference evidence="1 2" key="1">
    <citation type="journal article" date="2022" name="Hortic Res">
        <title>A haplotype resolved chromosomal level avocado genome allows analysis of novel avocado genes.</title>
        <authorList>
            <person name="Nath O."/>
            <person name="Fletcher S.J."/>
            <person name="Hayward A."/>
            <person name="Shaw L.M."/>
            <person name="Masouleh A.K."/>
            <person name="Furtado A."/>
            <person name="Henry R.J."/>
            <person name="Mitter N."/>
        </authorList>
    </citation>
    <scope>NUCLEOTIDE SEQUENCE [LARGE SCALE GENOMIC DNA]</scope>
    <source>
        <strain evidence="2">cv. Hass</strain>
    </source>
</reference>